<evidence type="ECO:0000259" key="6">
    <source>
        <dbReference type="SMART" id="SM00861"/>
    </source>
</evidence>
<evidence type="ECO:0000256" key="4">
    <source>
        <dbReference type="ARBA" id="ARBA00023002"/>
    </source>
</evidence>
<dbReference type="SMART" id="SM00861">
    <property type="entry name" value="Transket_pyr"/>
    <property type="match status" value="1"/>
</dbReference>
<evidence type="ECO:0000256" key="2">
    <source>
        <dbReference type="ARBA" id="ARBA00003906"/>
    </source>
</evidence>
<dbReference type="SUPFAM" id="SSF52922">
    <property type="entry name" value="TK C-terminal domain-like"/>
    <property type="match status" value="1"/>
</dbReference>
<evidence type="ECO:0000256" key="5">
    <source>
        <dbReference type="ARBA" id="ARBA00023052"/>
    </source>
</evidence>
<dbReference type="InterPro" id="IPR033248">
    <property type="entry name" value="Transketolase_C"/>
</dbReference>
<protein>
    <recommendedName>
        <fullName evidence="3">3-methyl-2-oxobutanoate dehydrogenase (2-methylpropanoyl-transferring)</fullName>
        <ecNumber evidence="3">1.2.4.4</ecNumber>
    </recommendedName>
</protein>
<comment type="cofactor">
    <cofactor evidence="1">
        <name>thiamine diphosphate</name>
        <dbReference type="ChEBI" id="CHEBI:58937"/>
    </cofactor>
</comment>
<dbReference type="Pfam" id="PF02780">
    <property type="entry name" value="Transketolase_C"/>
    <property type="match status" value="1"/>
</dbReference>
<dbReference type="Gene3D" id="3.40.50.970">
    <property type="match status" value="2"/>
</dbReference>
<keyword evidence="7" id="KW-0670">Pyruvate</keyword>
<dbReference type="GO" id="GO:0007584">
    <property type="term" value="P:response to nutrient"/>
    <property type="evidence" value="ECO:0007669"/>
    <property type="project" value="TreeGrafter"/>
</dbReference>
<keyword evidence="5" id="KW-0786">Thiamine pyrophosphate</keyword>
<reference evidence="7 8" key="1">
    <citation type="submission" date="2014-06" db="EMBL/GenBank/DDBJ databases">
        <title>Genome sequence of the intracellular symbiont Blattabacterium cuenoti, strain STAT from the wood feeding cockroach Salganea taiwanensis taiwanensis.</title>
        <authorList>
            <person name="Kinjo Y."/>
            <person name="Ohkuma M."/>
            <person name="Tokuda G."/>
        </authorList>
    </citation>
    <scope>NUCLEOTIDE SEQUENCE [LARGE SCALE GENOMIC DNA]</scope>
    <source>
        <strain evidence="7 8">STAT</strain>
    </source>
</reference>
<keyword evidence="8" id="KW-1185">Reference proteome</keyword>
<dbReference type="GO" id="GO:0009083">
    <property type="term" value="P:branched-chain amino acid catabolic process"/>
    <property type="evidence" value="ECO:0007669"/>
    <property type="project" value="TreeGrafter"/>
</dbReference>
<proteinExistence type="predicted"/>
<dbReference type="Proteomes" id="UP000263619">
    <property type="component" value="Chromosome"/>
</dbReference>
<evidence type="ECO:0000313" key="7">
    <source>
        <dbReference type="EMBL" id="BBA17126.1"/>
    </source>
</evidence>
<dbReference type="InterPro" id="IPR001017">
    <property type="entry name" value="DH_E1"/>
</dbReference>
<dbReference type="EC" id="1.2.4.4" evidence="3"/>
<keyword evidence="4" id="KW-0560">Oxidoreductase</keyword>
<dbReference type="InterPro" id="IPR029061">
    <property type="entry name" value="THDP-binding"/>
</dbReference>
<dbReference type="InterPro" id="IPR009014">
    <property type="entry name" value="Transketo_C/PFOR_II"/>
</dbReference>
<dbReference type="RefSeq" id="WP_119305412.1">
    <property type="nucleotide sequence ID" value="NZ_AP014608.1"/>
</dbReference>
<evidence type="ECO:0000313" key="8">
    <source>
        <dbReference type="Proteomes" id="UP000263619"/>
    </source>
</evidence>
<dbReference type="EMBL" id="AP014608">
    <property type="protein sequence ID" value="BBA17126.1"/>
    <property type="molecule type" value="Genomic_DNA"/>
</dbReference>
<dbReference type="PANTHER" id="PTHR42980:SF1">
    <property type="entry name" value="2-OXOISOVALERATE DEHYDROGENASE SUBUNIT BETA, MITOCHONDRIAL"/>
    <property type="match status" value="1"/>
</dbReference>
<name>A0A224AB83_9FLAO</name>
<organism evidence="7 8">
    <name type="scientific">Blattabacterium cuenoti STAT</name>
    <dbReference type="NCBI Taxonomy" id="1457030"/>
    <lineage>
        <taxon>Bacteria</taxon>
        <taxon>Pseudomonadati</taxon>
        <taxon>Bacteroidota</taxon>
        <taxon>Flavobacteriia</taxon>
        <taxon>Flavobacteriales</taxon>
        <taxon>Blattabacteriaceae</taxon>
        <taxon>Blattabacterium</taxon>
    </lineage>
</organism>
<dbReference type="SUPFAM" id="SSF52518">
    <property type="entry name" value="Thiamin diphosphate-binding fold (THDP-binding)"/>
    <property type="match status" value="2"/>
</dbReference>
<feature type="domain" description="Transketolase-like pyrimidine-binding" evidence="6">
    <location>
        <begin position="492"/>
        <end position="666"/>
    </location>
</feature>
<evidence type="ECO:0000256" key="1">
    <source>
        <dbReference type="ARBA" id="ARBA00001964"/>
    </source>
</evidence>
<dbReference type="PANTHER" id="PTHR42980">
    <property type="entry name" value="2-OXOISOVALERATE DEHYDROGENASE SUBUNIT BETA-RELATED"/>
    <property type="match status" value="1"/>
</dbReference>
<sequence>MNYKNSKLIDNEEQLYFDFDSFQKMVLNDYKLARISREISILGRKEVLNGRAKFGIFGDGKEIPQLAMAKVFKNGDYRSGYYRDQTFMIAIGVLTVKNFFSQLYAHSDLKEEPVSSGRMMTSHFGTRFLNKDGNWKNNLIQQKNSSADVSSTAAQMPRLLGLAQASTIYKKLKNLKKTHKMFSHNGNEVAFGTIGNASISEGLFWETLNAASVLQIPIILSIWDDEYGISVPNKYQFSKKNISDLLYGFHRNKKEKGIEIIRVNGANYIDLIKTYFKADKIARNEHVPVIIHVACLTQPQGHSTSSSHERYKSKKRLEWEMNNDGINKFRDWILNFKFQINQKNNRKIVDNVCILDKIDIEAKDYVRNEKEKAWKAFQKSINKIKNEVFSILDQIQNNHEEEKWIKKYIRELHYTNKSYPTKKSIFCIARKVFCLLSEKKSNSKDFFKKWLNKKYHEEQKNYSSHLYSLSEKASVRITEVFPIYNNNDTKKVDGRIILRENFDKLLELHPDLLIFGEDVGKIGDVNQGLEGLQKKYGKIRVFDTGIRESTILGQGIGLAMRGLRPIVEIQYIDYVLYALQIMSDDLACLQYRTKGGQKAPVIIRTRGHRLEGIWHSGSPMGGIINYLRGILVLVPRNMVKAAGFYNTLLHGDDPALVVECLNGYRIKEKLPKNLGLFRTPIGIVEKTRTGKDITMITYGSTWRIVNEAAEELSNINNIDSEIIDIQSLLPFDIQKDIVKSLQKTNRLLIIDEDVPGGASAYILQKILEEQNGYYYLDSPPVTITAQEHRPPYGSDGDYFSKPSVENIVEKVLKIMHDS</sequence>
<dbReference type="Gene3D" id="3.40.50.920">
    <property type="match status" value="1"/>
</dbReference>
<gene>
    <name evidence="7" type="primary">sucA</name>
    <name evidence="7" type="ORF">STAT_190</name>
</gene>
<dbReference type="AlphaFoldDB" id="A0A224AB83"/>
<comment type="function">
    <text evidence="2">E1 component of the 2-oxoglutarate dehydrogenase (OGDH) complex which catalyzes the decarboxylation of 2-oxoglutarate, the first step in the conversion of 2-oxoglutarate to succinyl-CoA and CO(2).</text>
</comment>
<evidence type="ECO:0000256" key="3">
    <source>
        <dbReference type="ARBA" id="ARBA00012277"/>
    </source>
</evidence>
<dbReference type="GO" id="GO:0003863">
    <property type="term" value="F:branched-chain 2-oxo acid dehydrogenase activity"/>
    <property type="evidence" value="ECO:0007669"/>
    <property type="project" value="UniProtKB-EC"/>
</dbReference>
<dbReference type="Pfam" id="PF00676">
    <property type="entry name" value="E1_dh"/>
    <property type="match status" value="1"/>
</dbReference>
<dbReference type="OrthoDB" id="9769337at2"/>
<accession>A0A224AB83</accession>
<dbReference type="InterPro" id="IPR005475">
    <property type="entry name" value="Transketolase-like_Pyr-bd"/>
</dbReference>
<dbReference type="Pfam" id="PF02779">
    <property type="entry name" value="Transket_pyr"/>
    <property type="match status" value="1"/>
</dbReference>